<dbReference type="AlphaFoldDB" id="A0A0U5GDH7"/>
<organism evidence="7 8">
    <name type="scientific">Aspergillus calidoustus</name>
    <dbReference type="NCBI Taxonomy" id="454130"/>
    <lineage>
        <taxon>Eukaryota</taxon>
        <taxon>Fungi</taxon>
        <taxon>Dikarya</taxon>
        <taxon>Ascomycota</taxon>
        <taxon>Pezizomycotina</taxon>
        <taxon>Eurotiomycetes</taxon>
        <taxon>Eurotiomycetidae</taxon>
        <taxon>Eurotiales</taxon>
        <taxon>Aspergillaceae</taxon>
        <taxon>Aspergillus</taxon>
        <taxon>Aspergillus subgen. Nidulantes</taxon>
    </lineage>
</organism>
<dbReference type="GO" id="GO:0102389">
    <property type="term" value="F:polyprenol reductase activity"/>
    <property type="evidence" value="ECO:0007669"/>
    <property type="project" value="UniProtKB-UniRule"/>
</dbReference>
<comment type="function">
    <text evidence="5">Plays a key role in early steps of protein N-linked glycosylation by being involved in the conversion of polyprenol into dolichol. Acts as a polyprenal reductase that mediates the reduction of polyprenal into dolichal in a NADP-dependent mechanism. Dolichols are required for the synthesis of dolichol-linked monosaccharides and the oligosaccharide precursor used for N-glycosylation.</text>
</comment>
<evidence type="ECO:0000256" key="2">
    <source>
        <dbReference type="ARBA" id="ARBA00022692"/>
    </source>
</evidence>
<reference evidence="8" key="1">
    <citation type="journal article" date="2016" name="Genome Announc.">
        <title>Draft genome sequences of fungus Aspergillus calidoustus.</title>
        <authorList>
            <person name="Horn F."/>
            <person name="Linde J."/>
            <person name="Mattern D.J."/>
            <person name="Walther G."/>
            <person name="Guthke R."/>
            <person name="Scherlach K."/>
            <person name="Martin K."/>
            <person name="Brakhage A.A."/>
            <person name="Petzke L."/>
            <person name="Valiante V."/>
        </authorList>
    </citation>
    <scope>NUCLEOTIDE SEQUENCE [LARGE SCALE GENOMIC DNA]</scope>
    <source>
        <strain evidence="8">SF006504</strain>
    </source>
</reference>
<comment type="similarity">
    <text evidence="5">Belongs to the steroid 5-alpha reductase family. Polyprenal reductase subfamily.</text>
</comment>
<dbReference type="GO" id="GO:0160198">
    <property type="term" value="F:polyprenal reductase activity"/>
    <property type="evidence" value="ECO:0007669"/>
    <property type="project" value="UniProtKB-EC"/>
</dbReference>
<dbReference type="PANTHER" id="PTHR14624">
    <property type="entry name" value="DFG10 PROTEIN"/>
    <property type="match status" value="1"/>
</dbReference>
<evidence type="ECO:0000256" key="1">
    <source>
        <dbReference type="ARBA" id="ARBA00004127"/>
    </source>
</evidence>
<feature type="transmembrane region" description="Helical" evidence="5">
    <location>
        <begin position="250"/>
        <end position="273"/>
    </location>
</feature>
<evidence type="ECO:0000313" key="8">
    <source>
        <dbReference type="Proteomes" id="UP000054771"/>
    </source>
</evidence>
<feature type="transmembrane region" description="Helical" evidence="5">
    <location>
        <begin position="22"/>
        <end position="39"/>
    </location>
</feature>
<keyword evidence="8" id="KW-1185">Reference proteome</keyword>
<protein>
    <recommendedName>
        <fullName evidence="5">Polyprenal reductase</fullName>
        <ecNumber evidence="5">1.3.1.94</ecNumber>
    </recommendedName>
</protein>
<dbReference type="STRING" id="454130.A0A0U5GDH7"/>
<comment type="catalytic activity">
    <reaction evidence="5">
        <text>a di-trans,poly-cis-dolichal + NADP(+) = a di-trans,poly-cis-polyprenal + NADPH + H(+)</text>
        <dbReference type="Rhea" id="RHEA:80727"/>
        <dbReference type="Rhea" id="RHEA-COMP:19536"/>
        <dbReference type="Rhea" id="RHEA-COMP:19537"/>
        <dbReference type="ChEBI" id="CHEBI:15378"/>
        <dbReference type="ChEBI" id="CHEBI:57783"/>
        <dbReference type="ChEBI" id="CHEBI:58349"/>
        <dbReference type="ChEBI" id="CHEBI:231623"/>
        <dbReference type="ChEBI" id="CHEBI:231637"/>
        <dbReference type="EC" id="1.3.1.94"/>
    </reaction>
    <physiologicalReaction direction="right-to-left" evidence="5">
        <dbReference type="Rhea" id="RHEA:80729"/>
    </physiologicalReaction>
</comment>
<feature type="transmembrane region" description="Helical" evidence="5">
    <location>
        <begin position="131"/>
        <end position="149"/>
    </location>
</feature>
<keyword evidence="3 5" id="KW-1133">Transmembrane helix</keyword>
<feature type="transmembrane region" description="Helical" evidence="5">
    <location>
        <begin position="170"/>
        <end position="190"/>
    </location>
</feature>
<evidence type="ECO:0000256" key="3">
    <source>
        <dbReference type="ARBA" id="ARBA00022989"/>
    </source>
</evidence>
<keyword evidence="5" id="KW-0256">Endoplasmic reticulum</keyword>
<feature type="transmembrane region" description="Helical" evidence="5">
    <location>
        <begin position="279"/>
        <end position="299"/>
    </location>
</feature>
<feature type="transmembrane region" description="Helical" evidence="5">
    <location>
        <begin position="97"/>
        <end position="119"/>
    </location>
</feature>
<dbReference type="OMA" id="RFYETNF"/>
<proteinExistence type="inferred from homology"/>
<evidence type="ECO:0000313" key="7">
    <source>
        <dbReference type="EMBL" id="CEL09117.1"/>
    </source>
</evidence>
<dbReference type="UniPathway" id="UPA00378"/>
<dbReference type="PROSITE" id="PS50244">
    <property type="entry name" value="S5A_REDUCTASE"/>
    <property type="match status" value="1"/>
</dbReference>
<dbReference type="PANTHER" id="PTHR14624:SF0">
    <property type="entry name" value="POLYPRENOL REDUCTASE"/>
    <property type="match status" value="1"/>
</dbReference>
<sequence length="326" mass="36203">MDFVAHAVDSALSMANMDAVDALRTFFVFAACTILSVSLPDSLRSRFIPYGARATSTAAVETETPASPASPLSASPVTRTLDYIATLRVPHSYFTQFYVVSVLSSIFWALQLLFHGAAFQAIATRVGPEHLHQAISINQIMLCWGLMLIQGLRRLHECLSFSKPSPSEMWFVHWLAGIAFYLAVPVAIWIEGAGTVLSHELSLDDFSLATRFSGRTLLCLPIFILASGIQHDCHHYLYSLKKYTLPTHPMFSKFVCPHYTAECMIYLSIALLAAPKGEMVNKTVLSALAFVVVNLGITASTTRQWYRQKFGEEAVRGKWNMIPIIY</sequence>
<dbReference type="OrthoDB" id="541710at2759"/>
<comment type="subcellular location">
    <subcellularLocation>
        <location evidence="1">Endomembrane system</location>
        <topology evidence="1">Multi-pass membrane protein</topology>
    </subcellularLocation>
    <subcellularLocation>
        <location evidence="5">Endoplasmic reticulum membrane</location>
    </subcellularLocation>
</comment>
<feature type="transmembrane region" description="Helical" evidence="5">
    <location>
        <begin position="210"/>
        <end position="229"/>
    </location>
</feature>
<evidence type="ECO:0000256" key="5">
    <source>
        <dbReference type="RuleBase" id="RU367081"/>
    </source>
</evidence>
<dbReference type="GO" id="GO:0003865">
    <property type="term" value="F:3-oxo-5-alpha-steroid 4-dehydrogenase activity"/>
    <property type="evidence" value="ECO:0007669"/>
    <property type="project" value="TreeGrafter"/>
</dbReference>
<gene>
    <name evidence="7" type="ORF">ASPCAL12257</name>
</gene>
<name>A0A0U5GDH7_ASPCI</name>
<dbReference type="GO" id="GO:0016095">
    <property type="term" value="P:polyprenol catabolic process"/>
    <property type="evidence" value="ECO:0007669"/>
    <property type="project" value="UniProtKB-UniRule"/>
</dbReference>
<feature type="domain" description="3-oxo-5-alpha-steroid 4-dehydrogenase C-terminal" evidence="6">
    <location>
        <begin position="215"/>
        <end position="326"/>
    </location>
</feature>
<dbReference type="GO" id="GO:0005789">
    <property type="term" value="C:endoplasmic reticulum membrane"/>
    <property type="evidence" value="ECO:0007669"/>
    <property type="project" value="UniProtKB-SubCell"/>
</dbReference>
<dbReference type="GO" id="GO:0006488">
    <property type="term" value="P:dolichol-linked oligosaccharide biosynthetic process"/>
    <property type="evidence" value="ECO:0007669"/>
    <property type="project" value="UniProtKB-UniRule"/>
</dbReference>
<dbReference type="EMBL" id="CDMC01000013">
    <property type="protein sequence ID" value="CEL09117.1"/>
    <property type="molecule type" value="Genomic_DNA"/>
</dbReference>
<dbReference type="InterPro" id="IPR001104">
    <property type="entry name" value="3-oxo-5_a-steroid_4-DH_C"/>
</dbReference>
<keyword evidence="4 5" id="KW-0472">Membrane</keyword>
<dbReference type="Proteomes" id="UP000054771">
    <property type="component" value="Unassembled WGS sequence"/>
</dbReference>
<dbReference type="InterPro" id="IPR039698">
    <property type="entry name" value="Dfg10/SRD5A3"/>
</dbReference>
<comment type="pathway">
    <text evidence="5">Protein modification; protein glycosylation.</text>
</comment>
<evidence type="ECO:0000256" key="4">
    <source>
        <dbReference type="ARBA" id="ARBA00023136"/>
    </source>
</evidence>
<keyword evidence="2 5" id="KW-0812">Transmembrane</keyword>
<dbReference type="EC" id="1.3.1.94" evidence="5"/>
<evidence type="ECO:0000259" key="6">
    <source>
        <dbReference type="Pfam" id="PF02544"/>
    </source>
</evidence>
<dbReference type="Pfam" id="PF02544">
    <property type="entry name" value="Steroid_dh"/>
    <property type="match status" value="1"/>
</dbReference>
<accession>A0A0U5GDH7</accession>
<keyword evidence="5" id="KW-0521">NADP</keyword>
<keyword evidence="5" id="KW-0560">Oxidoreductase</keyword>